<name>A0A3B0T4A3_9ZZZZ</name>
<evidence type="ECO:0000313" key="1">
    <source>
        <dbReference type="EMBL" id="VAW11760.1"/>
    </source>
</evidence>
<sequence length="70" mass="7736">SGFSVSNVDNIEILKKIAEKTNSLQTIGIDAHRPEDFANFVVSPKLAEQTIGMTQSIIEQTNPSLKWGNY</sequence>
<protein>
    <submittedName>
        <fullName evidence="1">Uncharacterized protein</fullName>
    </submittedName>
</protein>
<organism evidence="1">
    <name type="scientific">hydrothermal vent metagenome</name>
    <dbReference type="NCBI Taxonomy" id="652676"/>
    <lineage>
        <taxon>unclassified sequences</taxon>
        <taxon>metagenomes</taxon>
        <taxon>ecological metagenomes</taxon>
    </lineage>
</organism>
<proteinExistence type="predicted"/>
<dbReference type="EMBL" id="UOEN01000044">
    <property type="protein sequence ID" value="VAW11760.1"/>
    <property type="molecule type" value="Genomic_DNA"/>
</dbReference>
<accession>A0A3B0T4A3</accession>
<gene>
    <name evidence="1" type="ORF">MNBD_BACTEROID05-43</name>
</gene>
<reference evidence="1" key="1">
    <citation type="submission" date="2018-06" db="EMBL/GenBank/DDBJ databases">
        <authorList>
            <person name="Zhirakovskaya E."/>
        </authorList>
    </citation>
    <scope>NUCLEOTIDE SEQUENCE</scope>
</reference>
<feature type="non-terminal residue" evidence="1">
    <location>
        <position position="1"/>
    </location>
</feature>
<dbReference type="AlphaFoldDB" id="A0A3B0T4A3"/>